<name>A0A4V4REJ5_9MICO</name>
<evidence type="ECO:0000256" key="6">
    <source>
        <dbReference type="ARBA" id="ARBA00023136"/>
    </source>
</evidence>
<comment type="caution">
    <text evidence="9">The sequence shown here is derived from an EMBL/GenBank/DDBJ whole genome shotgun (WGS) entry which is preliminary data.</text>
</comment>
<dbReference type="PANTHER" id="PTHR43744:SF3">
    <property type="entry name" value="LACTOSE TRANSPORT SYSTEM PERMEASE PROTEIN LACG"/>
    <property type="match status" value="1"/>
</dbReference>
<feature type="transmembrane region" description="Helical" evidence="7">
    <location>
        <begin position="180"/>
        <end position="205"/>
    </location>
</feature>
<accession>A0A4V4REJ5</accession>
<dbReference type="Proteomes" id="UP000306192">
    <property type="component" value="Unassembled WGS sequence"/>
</dbReference>
<keyword evidence="4 7" id="KW-0812">Transmembrane</keyword>
<dbReference type="RefSeq" id="WP_136642802.1">
    <property type="nucleotide sequence ID" value="NZ_QYRT01000028.1"/>
</dbReference>
<proteinExistence type="inferred from homology"/>
<feature type="transmembrane region" description="Helical" evidence="7">
    <location>
        <begin position="67"/>
        <end position="91"/>
    </location>
</feature>
<dbReference type="AlphaFoldDB" id="A0A4V4REJ5"/>
<dbReference type="GO" id="GO:0005886">
    <property type="term" value="C:plasma membrane"/>
    <property type="evidence" value="ECO:0007669"/>
    <property type="project" value="UniProtKB-SubCell"/>
</dbReference>
<keyword evidence="10" id="KW-1185">Reference proteome</keyword>
<feature type="transmembrane region" description="Helical" evidence="7">
    <location>
        <begin position="136"/>
        <end position="159"/>
    </location>
</feature>
<protein>
    <submittedName>
        <fullName evidence="9">Carbohydrate ABC transporter permease</fullName>
    </submittedName>
</protein>
<organism evidence="9 10">
    <name type="scientific">Subtercola vilae</name>
    <dbReference type="NCBI Taxonomy" id="2056433"/>
    <lineage>
        <taxon>Bacteria</taxon>
        <taxon>Bacillati</taxon>
        <taxon>Actinomycetota</taxon>
        <taxon>Actinomycetes</taxon>
        <taxon>Micrococcales</taxon>
        <taxon>Microbacteriaceae</taxon>
        <taxon>Subtercola</taxon>
    </lineage>
</organism>
<dbReference type="OrthoDB" id="3521657at2"/>
<dbReference type="EMBL" id="QYRT01000028">
    <property type="protein sequence ID" value="TIH34304.1"/>
    <property type="molecule type" value="Genomic_DNA"/>
</dbReference>
<feature type="transmembrane region" description="Helical" evidence="7">
    <location>
        <begin position="12"/>
        <end position="34"/>
    </location>
</feature>
<sequence length="273" mass="30126">MERYTWKTGILEVVMIVVAAIFFIPLFVLISTAFKATNDPSGSLQLPANFTFVNFSNAWTEGHLGNALANSATVTVVSVILLIVLSSLAAYPLARVTKRWSKLAFAGFLIGLLLPFQLALIPLYQTMRDLHLLGTVWALILFYVGLQMPFSIFLYTGFLRALPIEYEEAAAIDGSGLFSTFWRVLFPLLRPITGTVAILNVITIWNDFLTPLLYLSGSGQQTVPVALFAFVGQYVSQWNLVFAGLIISIFPILLVYFLLQKTVIQGFASGLKG</sequence>
<dbReference type="GO" id="GO:0055085">
    <property type="term" value="P:transmembrane transport"/>
    <property type="evidence" value="ECO:0007669"/>
    <property type="project" value="InterPro"/>
</dbReference>
<evidence type="ECO:0000313" key="10">
    <source>
        <dbReference type="Proteomes" id="UP000306192"/>
    </source>
</evidence>
<gene>
    <name evidence="9" type="ORF">D4765_13415</name>
</gene>
<evidence type="ECO:0000256" key="5">
    <source>
        <dbReference type="ARBA" id="ARBA00022989"/>
    </source>
</evidence>
<dbReference type="InterPro" id="IPR000515">
    <property type="entry name" value="MetI-like"/>
</dbReference>
<evidence type="ECO:0000256" key="1">
    <source>
        <dbReference type="ARBA" id="ARBA00004651"/>
    </source>
</evidence>
<dbReference type="PANTHER" id="PTHR43744">
    <property type="entry name" value="ABC TRANSPORTER PERMEASE PROTEIN MG189-RELATED-RELATED"/>
    <property type="match status" value="1"/>
</dbReference>
<evidence type="ECO:0000313" key="9">
    <source>
        <dbReference type="EMBL" id="TIH34304.1"/>
    </source>
</evidence>
<dbReference type="Pfam" id="PF00528">
    <property type="entry name" value="BPD_transp_1"/>
    <property type="match status" value="1"/>
</dbReference>
<feature type="domain" description="ABC transmembrane type-1" evidence="8">
    <location>
        <begin position="68"/>
        <end position="259"/>
    </location>
</feature>
<keyword evidence="2 7" id="KW-0813">Transport</keyword>
<dbReference type="Gene3D" id="1.10.3720.10">
    <property type="entry name" value="MetI-like"/>
    <property type="match status" value="1"/>
</dbReference>
<feature type="transmembrane region" description="Helical" evidence="7">
    <location>
        <begin position="103"/>
        <end position="124"/>
    </location>
</feature>
<keyword evidence="6 7" id="KW-0472">Membrane</keyword>
<dbReference type="PROSITE" id="PS50928">
    <property type="entry name" value="ABC_TM1"/>
    <property type="match status" value="1"/>
</dbReference>
<evidence type="ECO:0000256" key="3">
    <source>
        <dbReference type="ARBA" id="ARBA00022475"/>
    </source>
</evidence>
<evidence type="ECO:0000259" key="8">
    <source>
        <dbReference type="PROSITE" id="PS50928"/>
    </source>
</evidence>
<reference evidence="9 10" key="1">
    <citation type="journal article" date="2019" name="Microorganisms">
        <title>Systematic Affiliation and Genome Analysis of Subtercola vilae DB165(T) with Particular Emphasis on Cold Adaptation of an Isolate from a High-Altitude Cold Volcano Lake.</title>
        <authorList>
            <person name="Villalobos A.S."/>
            <person name="Wiese J."/>
            <person name="Imhoff J.F."/>
            <person name="Dorador C."/>
            <person name="Keller A."/>
            <person name="Hentschel U."/>
        </authorList>
    </citation>
    <scope>NUCLEOTIDE SEQUENCE [LARGE SCALE GENOMIC DNA]</scope>
    <source>
        <strain evidence="9 10">DB165</strain>
    </source>
</reference>
<keyword evidence="3" id="KW-1003">Cell membrane</keyword>
<comment type="subcellular location">
    <subcellularLocation>
        <location evidence="1 7">Cell membrane</location>
        <topology evidence="1 7">Multi-pass membrane protein</topology>
    </subcellularLocation>
</comment>
<dbReference type="InterPro" id="IPR035906">
    <property type="entry name" value="MetI-like_sf"/>
</dbReference>
<dbReference type="SUPFAM" id="SSF161098">
    <property type="entry name" value="MetI-like"/>
    <property type="match status" value="1"/>
</dbReference>
<evidence type="ECO:0000256" key="2">
    <source>
        <dbReference type="ARBA" id="ARBA00022448"/>
    </source>
</evidence>
<feature type="transmembrane region" description="Helical" evidence="7">
    <location>
        <begin position="240"/>
        <end position="259"/>
    </location>
</feature>
<evidence type="ECO:0000256" key="4">
    <source>
        <dbReference type="ARBA" id="ARBA00022692"/>
    </source>
</evidence>
<dbReference type="CDD" id="cd06261">
    <property type="entry name" value="TM_PBP2"/>
    <property type="match status" value="1"/>
</dbReference>
<evidence type="ECO:0000256" key="7">
    <source>
        <dbReference type="RuleBase" id="RU363032"/>
    </source>
</evidence>
<comment type="similarity">
    <text evidence="7">Belongs to the binding-protein-dependent transport system permease family.</text>
</comment>
<keyword evidence="5 7" id="KW-1133">Transmembrane helix</keyword>